<dbReference type="Proteomes" id="UP000322144">
    <property type="component" value="Segment"/>
</dbReference>
<organism evidence="1 2">
    <name type="scientific">Pseudomonas phage vB_PaeM_PS119XW</name>
    <dbReference type="NCBI Taxonomy" id="2601632"/>
    <lineage>
        <taxon>Viruses</taxon>
        <taxon>Duplodnaviria</taxon>
        <taxon>Heunggongvirae</taxon>
        <taxon>Uroviricota</taxon>
        <taxon>Caudoviricetes</taxon>
        <taxon>Chimalliviridae</taxon>
        <taxon>Pawinskivirus</taxon>
        <taxon>Pawinskivirus PS119XW</taxon>
    </lineage>
</organism>
<reference evidence="1 2" key="1">
    <citation type="submission" date="2019-06" db="EMBL/GenBank/DDBJ databases">
        <title>A distant relative of Phikzvirus genus phages from a therapeutic phage collection.</title>
        <authorList>
            <person name="Hejnowicz M.S."/>
            <person name="Dabrowski K."/>
            <person name="Gawor J."/>
            <person name="Weber-Dabrowska B."/>
            <person name="Gromadka R."/>
            <person name="Lobocka M.B."/>
        </authorList>
    </citation>
    <scope>NUCLEOTIDE SEQUENCE [LARGE SCALE GENOMIC DNA]</scope>
</reference>
<dbReference type="EMBL" id="MN103543">
    <property type="protein sequence ID" value="QEM41815.1"/>
    <property type="molecule type" value="Genomic_DNA"/>
</dbReference>
<keyword evidence="2" id="KW-1185">Reference proteome</keyword>
<proteinExistence type="predicted"/>
<dbReference type="KEGG" id="vg:77936836"/>
<protein>
    <recommendedName>
        <fullName evidence="3">Virion structural protein</fullName>
    </recommendedName>
</protein>
<sequence>MFESLLAVLNKYDDTFPPGSQIPIAGSDYFSYFGGFKAGLPQPEAFSNLVGFTEGTLHTSETTWFKYKENNRLIYLPKTPFRRGAARSIIENHGLIDGKEIQIGRHKFLCRVMTGIDNPGASATGGGEYNRLVYSMVIPRQSGAAAFESFSTSDFGLASTGGANWVREVQTTGTDVGKGFYRGFNSISYVGREVAGSNMNNYGWRPILIWIDPDIIPSKGPGTESLIAGNDDIGYFGRVPSSELITASALATLVGLSEGTVLNEAPDWFKFSHRSTILYIPQKPLKNNMTWNSLANAGLNGRGKRITIGDNVYQCRLMYIGATDTGITNNAAPGREWRDLMYNVHGTVTGTKAWENLTNADLGVGGQGAGSYSWGQETGLVDGKTAYAGIGYSNMSQLNINVPTNTGAHMGWRPVLELIGKA</sequence>
<dbReference type="RefSeq" id="YP_010660826.1">
    <property type="nucleotide sequence ID" value="NC_070882.1"/>
</dbReference>
<evidence type="ECO:0008006" key="3">
    <source>
        <dbReference type="Google" id="ProtNLM"/>
    </source>
</evidence>
<name>A0A5C1K7D8_9CAUD</name>
<evidence type="ECO:0000313" key="2">
    <source>
        <dbReference type="Proteomes" id="UP000322144"/>
    </source>
</evidence>
<evidence type="ECO:0000313" key="1">
    <source>
        <dbReference type="EMBL" id="QEM41815.1"/>
    </source>
</evidence>
<dbReference type="GeneID" id="77936836"/>
<accession>A0A5C1K7D8</accession>